<dbReference type="EMBL" id="CACRUX010000033">
    <property type="protein sequence ID" value="VYT92403.1"/>
    <property type="molecule type" value="Genomic_DNA"/>
</dbReference>
<evidence type="ECO:0000256" key="1">
    <source>
        <dbReference type="SAM" id="MobiDB-lite"/>
    </source>
</evidence>
<dbReference type="RefSeq" id="WP_247239862.1">
    <property type="nucleotide sequence ID" value="NZ_CACRUX010000033.1"/>
</dbReference>
<feature type="compositionally biased region" description="Basic and acidic residues" evidence="1">
    <location>
        <begin position="70"/>
        <end position="86"/>
    </location>
</feature>
<organism evidence="2">
    <name type="scientific">Veillonella ratti</name>
    <dbReference type="NCBI Taxonomy" id="103892"/>
    <lineage>
        <taxon>Bacteria</taxon>
        <taxon>Bacillati</taxon>
        <taxon>Bacillota</taxon>
        <taxon>Negativicutes</taxon>
        <taxon>Veillonellales</taxon>
        <taxon>Veillonellaceae</taxon>
        <taxon>Veillonella</taxon>
    </lineage>
</organism>
<dbReference type="Pfam" id="PF06199">
    <property type="entry name" value="Phage_tail_2"/>
    <property type="match status" value="1"/>
</dbReference>
<accession>A0A6N3ANR3</accession>
<dbReference type="NCBIfam" id="NF047353">
    <property type="entry name" value="tube_lmo2291"/>
    <property type="match status" value="1"/>
</dbReference>
<protein>
    <submittedName>
        <fullName evidence="2">Phage major tail protein 2</fullName>
    </submittedName>
</protein>
<proteinExistence type="predicted"/>
<sequence>MAETKLTTTTETEPKGVMRTMTTGKKKALAPATEAVMATLGKNYLIYINTGTDETTGAEWTLLGGQRSGDLSRKSDSIDASHKGDDGWKSTLPGLKEWSIDLETLLMVNDEGLEALDEAWRAGQRVHIKFEYPNKSYYTGWASCTELSIGAPHDDVATYKGTLNGVGPLSELKKP</sequence>
<evidence type="ECO:0000313" key="2">
    <source>
        <dbReference type="EMBL" id="VYT92403.1"/>
    </source>
</evidence>
<dbReference type="InterPro" id="IPR011855">
    <property type="entry name" value="Phgtail_TP901_1"/>
</dbReference>
<reference evidence="2" key="1">
    <citation type="submission" date="2019-11" db="EMBL/GenBank/DDBJ databases">
        <authorList>
            <person name="Feng L."/>
        </authorList>
    </citation>
    <scope>NUCLEOTIDE SEQUENCE</scope>
    <source>
        <strain evidence="2">VrattiLFYP33</strain>
    </source>
</reference>
<dbReference type="Gene3D" id="4.10.410.40">
    <property type="match status" value="1"/>
</dbReference>
<dbReference type="AlphaFoldDB" id="A0A6N3ANR3"/>
<gene>
    <name evidence="2" type="ORF">VRLFYP33_00794</name>
</gene>
<feature type="region of interest" description="Disordered" evidence="1">
    <location>
        <begin position="66"/>
        <end position="86"/>
    </location>
</feature>
<name>A0A6N3ANR3_9FIRM</name>